<evidence type="ECO:0000256" key="2">
    <source>
        <dbReference type="ARBA" id="ARBA00022448"/>
    </source>
</evidence>
<keyword evidence="6" id="KW-0406">Ion transport</keyword>
<keyword evidence="7 9" id="KW-0472">Membrane</keyword>
<dbReference type="AlphaFoldDB" id="A0A8H4A663"/>
<accession>A0A8H4A663</accession>
<evidence type="ECO:0000256" key="7">
    <source>
        <dbReference type="ARBA" id="ARBA00023136"/>
    </source>
</evidence>
<evidence type="ECO:0000256" key="4">
    <source>
        <dbReference type="ARBA" id="ARBA00022692"/>
    </source>
</evidence>
<keyword evidence="11" id="KW-1185">Reference proteome</keyword>
<comment type="caution">
    <text evidence="10">The sequence shown here is derived from an EMBL/GenBank/DDBJ whole genome shotgun (WGS) entry which is preliminary data.</text>
</comment>
<keyword evidence="2" id="KW-0813">Transport</keyword>
<evidence type="ECO:0000256" key="9">
    <source>
        <dbReference type="SAM" id="Phobius"/>
    </source>
</evidence>
<evidence type="ECO:0000313" key="10">
    <source>
        <dbReference type="EMBL" id="KAF0425660.1"/>
    </source>
</evidence>
<dbReference type="PANTHER" id="PTHR33281:SF19">
    <property type="entry name" value="VOLTAGE-DEPENDENT ANION CHANNEL-FORMING PROTEIN YNEE"/>
    <property type="match status" value="1"/>
</dbReference>
<name>A0A8H4A663_GIGMA</name>
<evidence type="ECO:0000256" key="3">
    <source>
        <dbReference type="ARBA" id="ARBA00022475"/>
    </source>
</evidence>
<dbReference type="GO" id="GO:0005254">
    <property type="term" value="F:chloride channel activity"/>
    <property type="evidence" value="ECO:0007669"/>
    <property type="project" value="InterPro"/>
</dbReference>
<dbReference type="PANTHER" id="PTHR33281">
    <property type="entry name" value="UPF0187 PROTEIN YNEE"/>
    <property type="match status" value="1"/>
</dbReference>
<dbReference type="InterPro" id="IPR044669">
    <property type="entry name" value="YneE/VCCN1/2-like"/>
</dbReference>
<feature type="transmembrane region" description="Helical" evidence="9">
    <location>
        <begin position="54"/>
        <end position="74"/>
    </location>
</feature>
<keyword evidence="5 9" id="KW-1133">Transmembrane helix</keyword>
<feature type="transmembrane region" description="Helical" evidence="9">
    <location>
        <begin position="21"/>
        <end position="48"/>
    </location>
</feature>
<evidence type="ECO:0000256" key="8">
    <source>
        <dbReference type="SAM" id="MobiDB-lite"/>
    </source>
</evidence>
<comment type="subcellular location">
    <subcellularLocation>
        <location evidence="1">Cell membrane</location>
        <topology evidence="1">Multi-pass membrane protein</topology>
    </subcellularLocation>
</comment>
<gene>
    <name evidence="10" type="ORF">F8M41_006300</name>
</gene>
<reference evidence="10 11" key="1">
    <citation type="journal article" date="2019" name="Environ. Microbiol.">
        <title>At the nexus of three kingdoms: the genome of the mycorrhizal fungus Gigaspora margarita provides insights into plant, endobacterial and fungal interactions.</title>
        <authorList>
            <person name="Venice F."/>
            <person name="Ghignone S."/>
            <person name="Salvioli di Fossalunga A."/>
            <person name="Amselem J."/>
            <person name="Novero M."/>
            <person name="Xianan X."/>
            <person name="Sedzielewska Toro K."/>
            <person name="Morin E."/>
            <person name="Lipzen A."/>
            <person name="Grigoriev I.V."/>
            <person name="Henrissat B."/>
            <person name="Martin F.M."/>
            <person name="Bonfante P."/>
        </authorList>
    </citation>
    <scope>NUCLEOTIDE SEQUENCE [LARGE SCALE GENOMIC DNA]</scope>
    <source>
        <strain evidence="10 11">BEG34</strain>
    </source>
</reference>
<sequence length="392" mass="45574">MRQHRRPYDPYAKYRPYILRWDGSVILSVLPSTLITTIISGIVCLLYEYYKINISVPATLTPVFSIVVGLLLTYRTNTAYDRYDEGRRLWSKMIVAIRGILRHILVDLEPKSPEDLQEQKAAINLLIGFAFSTKHYLREEGTECDDLIPFISNINTTIPDFELLALQEAKVIEKERKEKRNLRSKIFKWIKNKIFKHKEQQPNNFNLPLTITLYLTSYVEEQFAKKNISNSTAKIFHLNLNALIDSLSGFERILRTPIPLAYAIHLSQTVWVYCIGLPFQLVSMIHYVTIPLVLIVSFILFGIETIGEEIENPFGYDDNDLDLDDLCNVIKIEFETITKYSRPKIEKWLYDQTHQPSYDDIIMDSEPSGISTFDSTSEHGDEEHIEEHIDMR</sequence>
<dbReference type="Proteomes" id="UP000439903">
    <property type="component" value="Unassembled WGS sequence"/>
</dbReference>
<dbReference type="EMBL" id="WTPW01001616">
    <property type="protein sequence ID" value="KAF0425660.1"/>
    <property type="molecule type" value="Genomic_DNA"/>
</dbReference>
<dbReference type="Pfam" id="PF25539">
    <property type="entry name" value="Bestrophin_2"/>
    <property type="match status" value="1"/>
</dbReference>
<feature type="transmembrane region" description="Helical" evidence="9">
    <location>
        <begin position="285"/>
        <end position="303"/>
    </location>
</feature>
<dbReference type="OrthoDB" id="1368at2759"/>
<evidence type="ECO:0000256" key="6">
    <source>
        <dbReference type="ARBA" id="ARBA00023065"/>
    </source>
</evidence>
<keyword evidence="4 9" id="KW-0812">Transmembrane</keyword>
<dbReference type="GO" id="GO:0005886">
    <property type="term" value="C:plasma membrane"/>
    <property type="evidence" value="ECO:0007669"/>
    <property type="project" value="UniProtKB-SubCell"/>
</dbReference>
<evidence type="ECO:0000256" key="1">
    <source>
        <dbReference type="ARBA" id="ARBA00004651"/>
    </source>
</evidence>
<feature type="compositionally biased region" description="Basic and acidic residues" evidence="8">
    <location>
        <begin position="376"/>
        <end position="392"/>
    </location>
</feature>
<proteinExistence type="predicted"/>
<keyword evidence="3" id="KW-1003">Cell membrane</keyword>
<protein>
    <submittedName>
        <fullName evidence="10">UPF0187-domain-containing protein</fullName>
    </submittedName>
</protein>
<evidence type="ECO:0000256" key="5">
    <source>
        <dbReference type="ARBA" id="ARBA00022989"/>
    </source>
</evidence>
<organism evidence="10 11">
    <name type="scientific">Gigaspora margarita</name>
    <dbReference type="NCBI Taxonomy" id="4874"/>
    <lineage>
        <taxon>Eukaryota</taxon>
        <taxon>Fungi</taxon>
        <taxon>Fungi incertae sedis</taxon>
        <taxon>Mucoromycota</taxon>
        <taxon>Glomeromycotina</taxon>
        <taxon>Glomeromycetes</taxon>
        <taxon>Diversisporales</taxon>
        <taxon>Gigasporaceae</taxon>
        <taxon>Gigaspora</taxon>
    </lineage>
</organism>
<feature type="region of interest" description="Disordered" evidence="8">
    <location>
        <begin position="372"/>
        <end position="392"/>
    </location>
</feature>
<evidence type="ECO:0000313" key="11">
    <source>
        <dbReference type="Proteomes" id="UP000439903"/>
    </source>
</evidence>